<feature type="region of interest" description="Disordered" evidence="1">
    <location>
        <begin position="32"/>
        <end position="66"/>
    </location>
</feature>
<keyword evidence="3" id="KW-1185">Reference proteome</keyword>
<proteinExistence type="predicted"/>
<accession>A0A2Z6ZXX2</accession>
<gene>
    <name evidence="2" type="ORF">F511_47575</name>
</gene>
<name>A0A2Z6ZXX2_9LAMI</name>
<evidence type="ECO:0000313" key="2">
    <source>
        <dbReference type="EMBL" id="KZT75400.1"/>
    </source>
</evidence>
<sequence length="81" mass="9169">MQGKTRTGRDTTQNRRGVLDSWLSTKLDPFQDTSHFKLGQNAKGQEMKRTNPAQEPTTRPQQRTGYQAACIAHTRPEPDSL</sequence>
<protein>
    <submittedName>
        <fullName evidence="2">Uncharacterized protein</fullName>
    </submittedName>
</protein>
<dbReference type="AlphaFoldDB" id="A0A2Z6ZXX2"/>
<evidence type="ECO:0000313" key="3">
    <source>
        <dbReference type="Proteomes" id="UP000250235"/>
    </source>
</evidence>
<reference evidence="2 3" key="1">
    <citation type="journal article" date="2015" name="Proc. Natl. Acad. Sci. U.S.A.">
        <title>The resurrection genome of Boea hygrometrica: A blueprint for survival of dehydration.</title>
        <authorList>
            <person name="Xiao L."/>
            <person name="Yang G."/>
            <person name="Zhang L."/>
            <person name="Yang X."/>
            <person name="Zhao S."/>
            <person name="Ji Z."/>
            <person name="Zhou Q."/>
            <person name="Hu M."/>
            <person name="Wang Y."/>
            <person name="Chen M."/>
            <person name="Xu Y."/>
            <person name="Jin H."/>
            <person name="Xiao X."/>
            <person name="Hu G."/>
            <person name="Bao F."/>
            <person name="Hu Y."/>
            <person name="Wan P."/>
            <person name="Li L."/>
            <person name="Deng X."/>
            <person name="Kuang T."/>
            <person name="Xiang C."/>
            <person name="Zhu J.K."/>
            <person name="Oliver M.J."/>
            <person name="He Y."/>
        </authorList>
    </citation>
    <scope>NUCLEOTIDE SEQUENCE [LARGE SCALE GENOMIC DNA]</scope>
    <source>
        <strain evidence="3">cv. XS01</strain>
    </source>
</reference>
<dbReference type="Proteomes" id="UP000250235">
    <property type="component" value="Unassembled WGS sequence"/>
</dbReference>
<evidence type="ECO:0000256" key="1">
    <source>
        <dbReference type="SAM" id="MobiDB-lite"/>
    </source>
</evidence>
<dbReference type="EMBL" id="KV251989">
    <property type="protein sequence ID" value="KZT75400.1"/>
    <property type="molecule type" value="Genomic_DNA"/>
</dbReference>
<feature type="compositionally biased region" description="Polar residues" evidence="1">
    <location>
        <begin position="51"/>
        <end position="65"/>
    </location>
</feature>
<organism evidence="2 3">
    <name type="scientific">Dorcoceras hygrometricum</name>
    <dbReference type="NCBI Taxonomy" id="472368"/>
    <lineage>
        <taxon>Eukaryota</taxon>
        <taxon>Viridiplantae</taxon>
        <taxon>Streptophyta</taxon>
        <taxon>Embryophyta</taxon>
        <taxon>Tracheophyta</taxon>
        <taxon>Spermatophyta</taxon>
        <taxon>Magnoliopsida</taxon>
        <taxon>eudicotyledons</taxon>
        <taxon>Gunneridae</taxon>
        <taxon>Pentapetalae</taxon>
        <taxon>asterids</taxon>
        <taxon>lamiids</taxon>
        <taxon>Lamiales</taxon>
        <taxon>Gesneriaceae</taxon>
        <taxon>Didymocarpoideae</taxon>
        <taxon>Trichosporeae</taxon>
        <taxon>Loxocarpinae</taxon>
        <taxon>Dorcoceras</taxon>
    </lineage>
</organism>